<reference evidence="2 3" key="1">
    <citation type="submission" date="2018-02" db="EMBL/GenBank/DDBJ databases">
        <title>Comparative genomes isolates from brazilian mangrove.</title>
        <authorList>
            <person name="Araujo J.E."/>
            <person name="Taketani R.G."/>
            <person name="Silva M.C.P."/>
            <person name="Loureco M.V."/>
            <person name="Andreote F.D."/>
        </authorList>
    </citation>
    <scope>NUCLEOTIDE SEQUENCE [LARGE SCALE GENOMIC DNA]</scope>
    <source>
        <strain evidence="2 3">Nap-Phe MGV</strain>
    </source>
</reference>
<dbReference type="CDD" id="cd00158">
    <property type="entry name" value="RHOD"/>
    <property type="match status" value="1"/>
</dbReference>
<dbReference type="Gene3D" id="3.40.250.10">
    <property type="entry name" value="Rhodanese-like domain"/>
    <property type="match status" value="1"/>
</dbReference>
<sequence length="165" mass="18268">MTTLMSGLSAADEGNPNIDYAGFLRQAAKVGKEREKRRVTVDQFLEMIQDEDTILLDARSVAMFKTLHVRGAVNLPFPDFTEATLAKVIPNKKTRVVIYCNNNFKNASQAFATKASIASLNINTFNALRSYGYENVYELKPLVDAKNTKIPFGGTAADKDGRLKD</sequence>
<protein>
    <submittedName>
        <fullName evidence="2">Sulfurtransferase</fullName>
    </submittedName>
</protein>
<dbReference type="GO" id="GO:0016740">
    <property type="term" value="F:transferase activity"/>
    <property type="evidence" value="ECO:0007669"/>
    <property type="project" value="UniProtKB-KW"/>
</dbReference>
<dbReference type="AlphaFoldDB" id="A0A2S8GQ14"/>
<keyword evidence="2" id="KW-0808">Transferase</keyword>
<accession>A0A2S8GQ14</accession>
<dbReference type="OrthoDB" id="9814704at2"/>
<dbReference type="InterPro" id="IPR036873">
    <property type="entry name" value="Rhodanese-like_dom_sf"/>
</dbReference>
<comment type="caution">
    <text evidence="2">The sequence shown here is derived from an EMBL/GenBank/DDBJ whole genome shotgun (WGS) entry which is preliminary data.</text>
</comment>
<dbReference type="SMART" id="SM00450">
    <property type="entry name" value="RHOD"/>
    <property type="match status" value="1"/>
</dbReference>
<dbReference type="EMBL" id="PUHZ01000009">
    <property type="protein sequence ID" value="PQO46519.1"/>
    <property type="molecule type" value="Genomic_DNA"/>
</dbReference>
<evidence type="ECO:0000313" key="3">
    <source>
        <dbReference type="Proteomes" id="UP000237819"/>
    </source>
</evidence>
<organism evidence="2 3">
    <name type="scientific">Blastopirellula marina</name>
    <dbReference type="NCBI Taxonomy" id="124"/>
    <lineage>
        <taxon>Bacteria</taxon>
        <taxon>Pseudomonadati</taxon>
        <taxon>Planctomycetota</taxon>
        <taxon>Planctomycetia</taxon>
        <taxon>Pirellulales</taxon>
        <taxon>Pirellulaceae</taxon>
        <taxon>Blastopirellula</taxon>
    </lineage>
</organism>
<gene>
    <name evidence="2" type="ORF">C5Y93_08570</name>
</gene>
<dbReference type="Proteomes" id="UP000237819">
    <property type="component" value="Unassembled WGS sequence"/>
</dbReference>
<dbReference type="PROSITE" id="PS50206">
    <property type="entry name" value="RHODANESE_3"/>
    <property type="match status" value="1"/>
</dbReference>
<dbReference type="InterPro" id="IPR001763">
    <property type="entry name" value="Rhodanese-like_dom"/>
</dbReference>
<evidence type="ECO:0000313" key="2">
    <source>
        <dbReference type="EMBL" id="PQO46519.1"/>
    </source>
</evidence>
<evidence type="ECO:0000259" key="1">
    <source>
        <dbReference type="PROSITE" id="PS50206"/>
    </source>
</evidence>
<dbReference type="SUPFAM" id="SSF52821">
    <property type="entry name" value="Rhodanese/Cell cycle control phosphatase"/>
    <property type="match status" value="1"/>
</dbReference>
<feature type="domain" description="Rhodanese" evidence="1">
    <location>
        <begin position="49"/>
        <end position="144"/>
    </location>
</feature>
<name>A0A2S8GQ14_9BACT</name>
<dbReference type="Pfam" id="PF00581">
    <property type="entry name" value="Rhodanese"/>
    <property type="match status" value="1"/>
</dbReference>
<proteinExistence type="predicted"/>